<dbReference type="Proteomes" id="UP001342314">
    <property type="component" value="Unassembled WGS sequence"/>
</dbReference>
<evidence type="ECO:0000256" key="1">
    <source>
        <dbReference type="SAM" id="Phobius"/>
    </source>
</evidence>
<dbReference type="EMBL" id="BQKY01000006">
    <property type="protein sequence ID" value="GJN89991.1"/>
    <property type="molecule type" value="Genomic_DNA"/>
</dbReference>
<dbReference type="AlphaFoldDB" id="A0AAV5GBZ8"/>
<keyword evidence="1" id="KW-0812">Transmembrane</keyword>
<name>A0AAV5GBZ8_9BASI</name>
<evidence type="ECO:0000313" key="3">
    <source>
        <dbReference type="Proteomes" id="UP001342314"/>
    </source>
</evidence>
<keyword evidence="1" id="KW-0472">Membrane</keyword>
<sequence>MPLCITKSVPQLLRLRSGTTHMAAYAGVVTALLYAGTLAIHLGGLGSGSGGTGASPAVLECEAAQQELAQTPLMHSILGYEIKDGDYKTLLILSSLLCNGQDTLADLFATSRMTTTSITVLTSLGEPFTVQVRVPPSGWGHYIVLLALAAASFNQTGRLRLRLCAKEHTPKDSTSYRRVFKRLAAPVPPTMFGVRKEVQGTLATRYGLLALIFDIHKLRLGFKLAKEDVCSHVVDLTLKASTILVPAFVLNL</sequence>
<organism evidence="2 3">
    <name type="scientific">Rhodotorula paludigena</name>
    <dbReference type="NCBI Taxonomy" id="86838"/>
    <lineage>
        <taxon>Eukaryota</taxon>
        <taxon>Fungi</taxon>
        <taxon>Dikarya</taxon>
        <taxon>Basidiomycota</taxon>
        <taxon>Pucciniomycotina</taxon>
        <taxon>Microbotryomycetes</taxon>
        <taxon>Sporidiobolales</taxon>
        <taxon>Sporidiobolaceae</taxon>
        <taxon>Rhodotorula</taxon>
    </lineage>
</organism>
<proteinExistence type="predicted"/>
<evidence type="ECO:0000313" key="2">
    <source>
        <dbReference type="EMBL" id="GJN89991.1"/>
    </source>
</evidence>
<comment type="caution">
    <text evidence="2">The sequence shown here is derived from an EMBL/GenBank/DDBJ whole genome shotgun (WGS) entry which is preliminary data.</text>
</comment>
<keyword evidence="3" id="KW-1185">Reference proteome</keyword>
<keyword evidence="1" id="KW-1133">Transmembrane helix</keyword>
<gene>
    <name evidence="2" type="ORF">Rhopal_002980-T1</name>
</gene>
<reference evidence="2 3" key="1">
    <citation type="submission" date="2021-12" db="EMBL/GenBank/DDBJ databases">
        <title>High titer production of polyol ester of fatty acids by Rhodotorula paludigena BS15 towards product separation-free biomass refinery.</title>
        <authorList>
            <person name="Mano J."/>
            <person name="Ono H."/>
            <person name="Tanaka T."/>
            <person name="Naito K."/>
            <person name="Sushida H."/>
            <person name="Ike M."/>
            <person name="Tokuyasu K."/>
            <person name="Kitaoka M."/>
        </authorList>
    </citation>
    <scope>NUCLEOTIDE SEQUENCE [LARGE SCALE GENOMIC DNA]</scope>
    <source>
        <strain evidence="2 3">BS15</strain>
    </source>
</reference>
<accession>A0AAV5GBZ8</accession>
<protein>
    <submittedName>
        <fullName evidence="2">Uncharacterized protein</fullName>
    </submittedName>
</protein>
<feature type="transmembrane region" description="Helical" evidence="1">
    <location>
        <begin position="22"/>
        <end position="42"/>
    </location>
</feature>